<name>A0A7J9N9X1_GOSSC</name>
<sequence>MWRVYYHLRRHEFAIRIAGGGVRNHRVRSN</sequence>
<reference evidence="1 2" key="1">
    <citation type="journal article" date="2019" name="Genome Biol. Evol.">
        <title>Insights into the evolution of the New World diploid cottons (Gossypium, subgenus Houzingenia) based on genome sequencing.</title>
        <authorList>
            <person name="Grover C.E."/>
            <person name="Arick M.A. 2nd"/>
            <person name="Thrash A."/>
            <person name="Conover J.L."/>
            <person name="Sanders W.S."/>
            <person name="Peterson D.G."/>
            <person name="Frelichowski J.E."/>
            <person name="Scheffler J.A."/>
            <person name="Scheffler B.E."/>
            <person name="Wendel J.F."/>
        </authorList>
    </citation>
    <scope>NUCLEOTIDE SEQUENCE [LARGE SCALE GENOMIC DNA]</scope>
    <source>
        <strain evidence="1">1</strain>
        <tissue evidence="1">Leaf</tissue>
    </source>
</reference>
<keyword evidence="2" id="KW-1185">Reference proteome</keyword>
<accession>A0A7J9N9X1</accession>
<comment type="caution">
    <text evidence="1">The sequence shown here is derived from an EMBL/GenBank/DDBJ whole genome shotgun (WGS) entry which is preliminary data.</text>
</comment>
<evidence type="ECO:0000313" key="1">
    <source>
        <dbReference type="EMBL" id="MBA0880125.1"/>
    </source>
</evidence>
<dbReference type="AlphaFoldDB" id="A0A7J9N9X1"/>
<evidence type="ECO:0000313" key="2">
    <source>
        <dbReference type="Proteomes" id="UP000593576"/>
    </source>
</evidence>
<protein>
    <submittedName>
        <fullName evidence="1">Uncharacterized protein</fullName>
    </submittedName>
</protein>
<dbReference type="EMBL" id="JABFAF010276935">
    <property type="protein sequence ID" value="MBA0880125.1"/>
    <property type="molecule type" value="Genomic_DNA"/>
</dbReference>
<proteinExistence type="predicted"/>
<organism evidence="1 2">
    <name type="scientific">Gossypium schwendimanii</name>
    <name type="common">Cotton</name>
    <dbReference type="NCBI Taxonomy" id="34291"/>
    <lineage>
        <taxon>Eukaryota</taxon>
        <taxon>Viridiplantae</taxon>
        <taxon>Streptophyta</taxon>
        <taxon>Embryophyta</taxon>
        <taxon>Tracheophyta</taxon>
        <taxon>Spermatophyta</taxon>
        <taxon>Magnoliopsida</taxon>
        <taxon>eudicotyledons</taxon>
        <taxon>Gunneridae</taxon>
        <taxon>Pentapetalae</taxon>
        <taxon>rosids</taxon>
        <taxon>malvids</taxon>
        <taxon>Malvales</taxon>
        <taxon>Malvaceae</taxon>
        <taxon>Malvoideae</taxon>
        <taxon>Gossypium</taxon>
    </lineage>
</organism>
<gene>
    <name evidence="1" type="ORF">Goshw_007514</name>
</gene>
<dbReference type="Proteomes" id="UP000593576">
    <property type="component" value="Unassembled WGS sequence"/>
</dbReference>